<proteinExistence type="predicted"/>
<gene>
    <name evidence="1" type="ORF">ACFS27_23260</name>
</gene>
<evidence type="ECO:0000313" key="2">
    <source>
        <dbReference type="Proteomes" id="UP001597479"/>
    </source>
</evidence>
<reference evidence="2" key="1">
    <citation type="journal article" date="2019" name="Int. J. Syst. Evol. Microbiol.">
        <title>The Global Catalogue of Microorganisms (GCM) 10K type strain sequencing project: providing services to taxonomists for standard genome sequencing and annotation.</title>
        <authorList>
            <consortium name="The Broad Institute Genomics Platform"/>
            <consortium name="The Broad Institute Genome Sequencing Center for Infectious Disease"/>
            <person name="Wu L."/>
            <person name="Ma J."/>
        </authorList>
    </citation>
    <scope>NUCLEOTIDE SEQUENCE [LARGE SCALE GENOMIC DNA]</scope>
    <source>
        <strain evidence="2">CCM 7044</strain>
    </source>
</reference>
<dbReference type="RefSeq" id="WP_377188188.1">
    <property type="nucleotide sequence ID" value="NZ_JBHUOG010000002.1"/>
</dbReference>
<sequence>MPEELIGLNSDAPTDRARAVGWLVLHPHAITTRELMQALQIESVPQVRRLLIQVLEMRQSTSTSAGVGVAEEFRGEDGGVTAGVVTSSHVDIAALVRHELSPAVGWIRLAADSEIPNFGNSRTNDAVRKLQRRIDGLVALIKSGEELNVRRLSLPHLLLENWPDAQGSPSVDPAVADGGVDIETDEGLFSVLLQNVFQNAIDASVDAAGEVRVQVTWGFTERNYWIRVTNPFKGNRFSLSDVIQVGNSSKMAHQGQGLALIQTVADRLGLAFGLEGISGTASFSLSGARPDA</sequence>
<name>A0ABW5VZ30_9MICO</name>
<evidence type="ECO:0008006" key="3">
    <source>
        <dbReference type="Google" id="ProtNLM"/>
    </source>
</evidence>
<comment type="caution">
    <text evidence="1">The sequence shown here is derived from an EMBL/GenBank/DDBJ whole genome shotgun (WGS) entry which is preliminary data.</text>
</comment>
<dbReference type="Gene3D" id="3.30.565.10">
    <property type="entry name" value="Histidine kinase-like ATPase, C-terminal domain"/>
    <property type="match status" value="1"/>
</dbReference>
<dbReference type="Proteomes" id="UP001597479">
    <property type="component" value="Unassembled WGS sequence"/>
</dbReference>
<keyword evidence="2" id="KW-1185">Reference proteome</keyword>
<dbReference type="SUPFAM" id="SSF55874">
    <property type="entry name" value="ATPase domain of HSP90 chaperone/DNA topoisomerase II/histidine kinase"/>
    <property type="match status" value="1"/>
</dbReference>
<organism evidence="1 2">
    <name type="scientific">Promicromonospora vindobonensis</name>
    <dbReference type="NCBI Taxonomy" id="195748"/>
    <lineage>
        <taxon>Bacteria</taxon>
        <taxon>Bacillati</taxon>
        <taxon>Actinomycetota</taxon>
        <taxon>Actinomycetes</taxon>
        <taxon>Micrococcales</taxon>
        <taxon>Promicromonosporaceae</taxon>
        <taxon>Promicromonospora</taxon>
    </lineage>
</organism>
<evidence type="ECO:0000313" key="1">
    <source>
        <dbReference type="EMBL" id="MFD2796500.1"/>
    </source>
</evidence>
<protein>
    <recommendedName>
        <fullName evidence="3">Histidine kinase/DNA gyrase B/HSP90-like ATPase</fullName>
    </recommendedName>
</protein>
<accession>A0ABW5VZ30</accession>
<dbReference type="InterPro" id="IPR036890">
    <property type="entry name" value="HATPase_C_sf"/>
</dbReference>
<dbReference type="EMBL" id="JBHUOG010000002">
    <property type="protein sequence ID" value="MFD2796500.1"/>
    <property type="molecule type" value="Genomic_DNA"/>
</dbReference>